<dbReference type="SUPFAM" id="SSF56529">
    <property type="entry name" value="FAH"/>
    <property type="match status" value="1"/>
</dbReference>
<dbReference type="PANTHER" id="PTHR30143">
    <property type="entry name" value="ACID HYDRATASE"/>
    <property type="match status" value="1"/>
</dbReference>
<gene>
    <name evidence="3" type="ORF">DVS28_a2007</name>
</gene>
<accession>A0A346XWU5</accession>
<protein>
    <submittedName>
        <fullName evidence="3">4-oxalocrotonate decarboxylase</fullName>
    </submittedName>
</protein>
<evidence type="ECO:0000256" key="1">
    <source>
        <dbReference type="ARBA" id="ARBA00023239"/>
    </source>
</evidence>
<feature type="domain" description="Fumarylacetoacetase-like C-terminal" evidence="2">
    <location>
        <begin position="90"/>
        <end position="257"/>
    </location>
</feature>
<sequence>MGLHEDMGDRLYTAMQTGEAIDPLTDELPDMSVDDAYAVQTRLVERLSQDGATVVGYKLGLTSRPMQQMIGVDQPDFAPVLSHMVHDESSPVDLSRFIQPKIEAEIALVLKEPLRGPGVTTLQAGRAVAGAVASLELVDSRVKDWKIRLADTVADLASAGAIVLGQTLAPLEGWDLRLSGMMVERNGELEDTGAGAAALGSPLAAVAWLANTLAPYGVELQPGHVIMTGALHRAFEVEPGDLVRAEFDRIGAVTVRFV</sequence>
<dbReference type="Proteomes" id="UP000264006">
    <property type="component" value="Chromosome"/>
</dbReference>
<dbReference type="EMBL" id="CP031165">
    <property type="protein sequence ID" value="AXV06692.1"/>
    <property type="molecule type" value="Genomic_DNA"/>
</dbReference>
<dbReference type="InterPro" id="IPR050772">
    <property type="entry name" value="Hydratase-Decarb/MhpD_sf"/>
</dbReference>
<keyword evidence="1" id="KW-0456">Lyase</keyword>
<dbReference type="KEGG" id="euz:DVS28_a2007"/>
<evidence type="ECO:0000313" key="4">
    <source>
        <dbReference type="Proteomes" id="UP000264006"/>
    </source>
</evidence>
<dbReference type="AlphaFoldDB" id="A0A346XWU5"/>
<proteinExistence type="predicted"/>
<dbReference type="GO" id="GO:0008684">
    <property type="term" value="F:2-oxopent-4-enoate hydratase activity"/>
    <property type="evidence" value="ECO:0007669"/>
    <property type="project" value="TreeGrafter"/>
</dbReference>
<dbReference type="Pfam" id="PF01557">
    <property type="entry name" value="FAA_hydrolase"/>
    <property type="match status" value="1"/>
</dbReference>
<dbReference type="InterPro" id="IPR011234">
    <property type="entry name" value="Fumarylacetoacetase-like_C"/>
</dbReference>
<dbReference type="GO" id="GO:0005737">
    <property type="term" value="C:cytoplasm"/>
    <property type="evidence" value="ECO:0007669"/>
    <property type="project" value="TreeGrafter"/>
</dbReference>
<dbReference type="OrthoDB" id="9792137at2"/>
<dbReference type="InterPro" id="IPR036663">
    <property type="entry name" value="Fumarylacetoacetase_C_sf"/>
</dbReference>
<name>A0A346XWU5_9ACTN</name>
<organism evidence="3 4">
    <name type="scientific">Euzebya pacifica</name>
    <dbReference type="NCBI Taxonomy" id="1608957"/>
    <lineage>
        <taxon>Bacteria</taxon>
        <taxon>Bacillati</taxon>
        <taxon>Actinomycetota</taxon>
        <taxon>Nitriliruptoria</taxon>
        <taxon>Euzebyales</taxon>
    </lineage>
</organism>
<keyword evidence="4" id="KW-1185">Reference proteome</keyword>
<evidence type="ECO:0000259" key="2">
    <source>
        <dbReference type="Pfam" id="PF01557"/>
    </source>
</evidence>
<dbReference type="PANTHER" id="PTHR30143:SF0">
    <property type="entry name" value="2-KETO-4-PENTENOATE HYDRATASE"/>
    <property type="match status" value="1"/>
</dbReference>
<reference evidence="3 4" key="1">
    <citation type="submission" date="2018-09" db="EMBL/GenBank/DDBJ databases">
        <title>Complete genome sequence of Euzebya sp. DY32-46 isolated from seawater of Pacific Ocean.</title>
        <authorList>
            <person name="Xu L."/>
            <person name="Wu Y.-H."/>
            <person name="Xu X.-W."/>
        </authorList>
    </citation>
    <scope>NUCLEOTIDE SEQUENCE [LARGE SCALE GENOMIC DNA]</scope>
    <source>
        <strain evidence="3 4">DY32-46</strain>
    </source>
</reference>
<evidence type="ECO:0000313" key="3">
    <source>
        <dbReference type="EMBL" id="AXV06692.1"/>
    </source>
</evidence>
<dbReference type="Gene3D" id="3.90.850.10">
    <property type="entry name" value="Fumarylacetoacetase-like, C-terminal domain"/>
    <property type="match status" value="1"/>
</dbReference>